<evidence type="ECO:0000313" key="3">
    <source>
        <dbReference type="RefSeq" id="XP_047737645.1"/>
    </source>
</evidence>
<gene>
    <name evidence="3" type="primary">LOC108673935</name>
</gene>
<dbReference type="RefSeq" id="XP_047737645.1">
    <property type="nucleotide sequence ID" value="XM_047881689.1"/>
</dbReference>
<dbReference type="AlphaFoldDB" id="A0A979FN78"/>
<reference evidence="3" key="1">
    <citation type="submission" date="2025-08" db="UniProtKB">
        <authorList>
            <consortium name="RefSeq"/>
        </authorList>
    </citation>
    <scope>IDENTIFICATION</scope>
    <source>
        <tissue evidence="3">Whole organism</tissue>
    </source>
</reference>
<sequence>MPSNPYSFGDHYKSNKLSLPTQGLYSSLRLAPVSTVASQPNTSNSVSTTAPAISAPLPDPMACFKGTALVKTTSTLKSVGKPSVTSLTSLQSNSGSSFVVTSRPSSTNTSVTQTKFPKNNVGSVPSIVTPPASSDPMACFRKVDAHIANEKNLNNIFRTQHPPQTSSQQSGALQGMTANLRTNLPSSVNQGTNIGCIQEDNSSKSKAVGLRMPSASSLNSSLRPATANLKNPSTRSLNSVPVVRNTTSNIGNFSLGLMSSQSGFTPSLKNPSSGLKTSSPAYSPLFISTKNSPGLKSPLSTIQSPMMSNQRMMPASSAPSFTSANTESQQESQEEDSSFTFRNPVCIFKHPKSTFRKQMSGSKTASVVRRPVIRPPPSNPLACAIRHANWRKTFMELRKPKVSVTLATAITSTAITTSTTNSSPVSAANASTSSVRSESSSAMAGEGSGNAALDELHVTDAINPDTRHGKNSYVAPSDLCSGASTATESCGSSDETGTQDVDANASATVNDT</sequence>
<feature type="region of interest" description="Disordered" evidence="1">
    <location>
        <begin position="311"/>
        <end position="339"/>
    </location>
</feature>
<proteinExistence type="predicted"/>
<evidence type="ECO:0000313" key="2">
    <source>
        <dbReference type="Proteomes" id="UP000694843"/>
    </source>
</evidence>
<feature type="region of interest" description="Disordered" evidence="1">
    <location>
        <begin position="215"/>
        <end position="239"/>
    </location>
</feature>
<protein>
    <submittedName>
        <fullName evidence="3">Flocculation protein FLO11 isoform X1</fullName>
    </submittedName>
</protein>
<feature type="region of interest" description="Disordered" evidence="1">
    <location>
        <begin position="466"/>
        <end position="512"/>
    </location>
</feature>
<feature type="compositionally biased region" description="Polar residues" evidence="1">
    <location>
        <begin position="98"/>
        <end position="117"/>
    </location>
</feature>
<dbReference type="Proteomes" id="UP000694843">
    <property type="component" value="Unplaced"/>
</dbReference>
<evidence type="ECO:0000256" key="1">
    <source>
        <dbReference type="SAM" id="MobiDB-lite"/>
    </source>
</evidence>
<organism evidence="2 3">
    <name type="scientific">Hyalella azteca</name>
    <name type="common">Amphipod</name>
    <dbReference type="NCBI Taxonomy" id="294128"/>
    <lineage>
        <taxon>Eukaryota</taxon>
        <taxon>Metazoa</taxon>
        <taxon>Ecdysozoa</taxon>
        <taxon>Arthropoda</taxon>
        <taxon>Crustacea</taxon>
        <taxon>Multicrustacea</taxon>
        <taxon>Malacostraca</taxon>
        <taxon>Eumalacostraca</taxon>
        <taxon>Peracarida</taxon>
        <taxon>Amphipoda</taxon>
        <taxon>Senticaudata</taxon>
        <taxon>Talitrida</taxon>
        <taxon>Talitroidea</taxon>
        <taxon>Hyalellidae</taxon>
        <taxon>Hyalella</taxon>
    </lineage>
</organism>
<feature type="region of interest" description="Disordered" evidence="1">
    <location>
        <begin position="417"/>
        <end position="447"/>
    </location>
</feature>
<feature type="compositionally biased region" description="Low complexity" evidence="1">
    <location>
        <begin position="85"/>
        <end position="97"/>
    </location>
</feature>
<dbReference type="OrthoDB" id="10636240at2759"/>
<feature type="compositionally biased region" description="Polar residues" evidence="1">
    <location>
        <begin position="482"/>
        <end position="512"/>
    </location>
</feature>
<feature type="region of interest" description="Disordered" evidence="1">
    <location>
        <begin position="79"/>
        <end position="117"/>
    </location>
</feature>
<feature type="compositionally biased region" description="Polar residues" evidence="1">
    <location>
        <begin position="311"/>
        <end position="326"/>
    </location>
</feature>
<name>A0A979FN78_HYAAZ</name>
<dbReference type="GeneID" id="108673935"/>
<keyword evidence="2" id="KW-1185">Reference proteome</keyword>
<accession>A0A979FN78</accession>